<sequence>MPLVVALRPEATLFSSHNTETTNFQISQKHTDESHSLFVLFSSHCSGRRKHLNLKLIFNAVVPEITILAYKSPEPRDGIPIHLRSIVILLSICMPINLGEPQNMSFTFSGTFSMCFSTNFRFGNIIPPS</sequence>
<name>A0AAW0FW36_9APHY</name>
<gene>
    <name evidence="1" type="ORF">QCA50_015288</name>
</gene>
<comment type="caution">
    <text evidence="1">The sequence shown here is derived from an EMBL/GenBank/DDBJ whole genome shotgun (WGS) entry which is preliminary data.</text>
</comment>
<dbReference type="EMBL" id="JASBNA010000040">
    <property type="protein sequence ID" value="KAK7681556.1"/>
    <property type="molecule type" value="Genomic_DNA"/>
</dbReference>
<protein>
    <submittedName>
        <fullName evidence="1">Uncharacterized protein</fullName>
    </submittedName>
</protein>
<evidence type="ECO:0000313" key="2">
    <source>
        <dbReference type="Proteomes" id="UP001385951"/>
    </source>
</evidence>
<keyword evidence="2" id="KW-1185">Reference proteome</keyword>
<organism evidence="1 2">
    <name type="scientific">Cerrena zonata</name>
    <dbReference type="NCBI Taxonomy" id="2478898"/>
    <lineage>
        <taxon>Eukaryota</taxon>
        <taxon>Fungi</taxon>
        <taxon>Dikarya</taxon>
        <taxon>Basidiomycota</taxon>
        <taxon>Agaricomycotina</taxon>
        <taxon>Agaricomycetes</taxon>
        <taxon>Polyporales</taxon>
        <taxon>Cerrenaceae</taxon>
        <taxon>Cerrena</taxon>
    </lineage>
</organism>
<evidence type="ECO:0000313" key="1">
    <source>
        <dbReference type="EMBL" id="KAK7681556.1"/>
    </source>
</evidence>
<reference evidence="1 2" key="1">
    <citation type="submission" date="2022-09" db="EMBL/GenBank/DDBJ databases">
        <authorList>
            <person name="Palmer J.M."/>
        </authorList>
    </citation>
    <scope>NUCLEOTIDE SEQUENCE [LARGE SCALE GENOMIC DNA]</scope>
    <source>
        <strain evidence="1 2">DSM 7382</strain>
    </source>
</reference>
<dbReference type="Proteomes" id="UP001385951">
    <property type="component" value="Unassembled WGS sequence"/>
</dbReference>
<proteinExistence type="predicted"/>
<accession>A0AAW0FW36</accession>
<dbReference type="AlphaFoldDB" id="A0AAW0FW36"/>